<dbReference type="SUPFAM" id="SSF46689">
    <property type="entry name" value="Homeodomain-like"/>
    <property type="match status" value="1"/>
</dbReference>
<feature type="domain" description="HTH tetR-type" evidence="3">
    <location>
        <begin position="7"/>
        <end position="66"/>
    </location>
</feature>
<feature type="DNA-binding region" description="H-T-H motif" evidence="2">
    <location>
        <begin position="29"/>
        <end position="48"/>
    </location>
</feature>
<dbReference type="GO" id="GO:0003677">
    <property type="term" value="F:DNA binding"/>
    <property type="evidence" value="ECO:0007669"/>
    <property type="project" value="UniProtKB-UniRule"/>
</dbReference>
<dbReference type="EMBL" id="FSRU01000002">
    <property type="protein sequence ID" value="SIO64169.1"/>
    <property type="molecule type" value="Genomic_DNA"/>
</dbReference>
<dbReference type="Gene3D" id="1.10.357.10">
    <property type="entry name" value="Tetracycline Repressor, domain 2"/>
    <property type="match status" value="1"/>
</dbReference>
<dbReference type="AlphaFoldDB" id="A0A1N6L5T0"/>
<dbReference type="RefSeq" id="WP_074301021.1">
    <property type="nucleotide sequence ID" value="NZ_FSRU01000002.1"/>
</dbReference>
<organism evidence="4 5">
    <name type="scientific">Paraburkholderia phenazinium</name>
    <dbReference type="NCBI Taxonomy" id="60549"/>
    <lineage>
        <taxon>Bacteria</taxon>
        <taxon>Pseudomonadati</taxon>
        <taxon>Pseudomonadota</taxon>
        <taxon>Betaproteobacteria</taxon>
        <taxon>Burkholderiales</taxon>
        <taxon>Burkholderiaceae</taxon>
        <taxon>Paraburkholderia</taxon>
    </lineage>
</organism>
<reference evidence="4 5" key="1">
    <citation type="submission" date="2016-11" db="EMBL/GenBank/DDBJ databases">
        <authorList>
            <person name="Jaros S."/>
            <person name="Januszkiewicz K."/>
            <person name="Wedrychowicz H."/>
        </authorList>
    </citation>
    <scope>NUCLEOTIDE SEQUENCE [LARGE SCALE GENOMIC DNA]</scope>
    <source>
        <strain evidence="4 5">GAS95</strain>
    </source>
</reference>
<dbReference type="Pfam" id="PF00440">
    <property type="entry name" value="TetR_N"/>
    <property type="match status" value="1"/>
</dbReference>
<dbReference type="PROSITE" id="PS50977">
    <property type="entry name" value="HTH_TETR_2"/>
    <property type="match status" value="1"/>
</dbReference>
<dbReference type="PANTHER" id="PTHR30055:SF222">
    <property type="entry name" value="REGULATORY PROTEIN"/>
    <property type="match status" value="1"/>
</dbReference>
<dbReference type="PANTHER" id="PTHR30055">
    <property type="entry name" value="HTH-TYPE TRANSCRIPTIONAL REGULATOR RUTR"/>
    <property type="match status" value="1"/>
</dbReference>
<evidence type="ECO:0000313" key="5">
    <source>
        <dbReference type="Proteomes" id="UP000185151"/>
    </source>
</evidence>
<name>A0A1N6L5T0_9BURK</name>
<dbReference type="InterPro" id="IPR001647">
    <property type="entry name" value="HTH_TetR"/>
</dbReference>
<keyword evidence="1 2" id="KW-0238">DNA-binding</keyword>
<dbReference type="PRINTS" id="PR00455">
    <property type="entry name" value="HTHTETR"/>
</dbReference>
<gene>
    <name evidence="4" type="ORF">SAMN05444165_6142</name>
</gene>
<evidence type="ECO:0000313" key="4">
    <source>
        <dbReference type="EMBL" id="SIO64169.1"/>
    </source>
</evidence>
<sequence>MARPKSEDKRNAILAAATQVIAEQGLGAPTARIAKVAGVAEGTLFTYFESKDALLNELYLDIKSDMREVMMAGYPKAASIRARSRHVWQKYVDWGVAFPHKRRAVAQLAVSDRLSEPTRAAGMRAFADVNEMMQASVASGVLRDHPPAFVAAIMGALADTTMEFIEREPAQAERYRDAGFEAFWNAVAKG</sequence>
<dbReference type="InterPro" id="IPR050109">
    <property type="entry name" value="HTH-type_TetR-like_transc_reg"/>
</dbReference>
<evidence type="ECO:0000259" key="3">
    <source>
        <dbReference type="PROSITE" id="PS50977"/>
    </source>
</evidence>
<dbReference type="Proteomes" id="UP000185151">
    <property type="component" value="Unassembled WGS sequence"/>
</dbReference>
<accession>A0A1N6L5T0</accession>
<evidence type="ECO:0000256" key="2">
    <source>
        <dbReference type="PROSITE-ProRule" id="PRU00335"/>
    </source>
</evidence>
<proteinExistence type="predicted"/>
<dbReference type="OrthoDB" id="63332at2"/>
<protein>
    <submittedName>
        <fullName evidence="4">Transcriptional regulator, TetR family</fullName>
    </submittedName>
</protein>
<keyword evidence="5" id="KW-1185">Reference proteome</keyword>
<evidence type="ECO:0000256" key="1">
    <source>
        <dbReference type="ARBA" id="ARBA00023125"/>
    </source>
</evidence>
<dbReference type="InterPro" id="IPR009057">
    <property type="entry name" value="Homeodomain-like_sf"/>
</dbReference>